<name>A0ABP7UG27_9SPHN</name>
<dbReference type="Proteomes" id="UP001424459">
    <property type="component" value="Unassembled WGS sequence"/>
</dbReference>
<accession>A0ABP7UG27</accession>
<comment type="caution">
    <text evidence="3">The sequence shown here is derived from an EMBL/GenBank/DDBJ whole genome shotgun (WGS) entry which is preliminary data.</text>
</comment>
<keyword evidence="2" id="KW-0732">Signal</keyword>
<reference evidence="4" key="1">
    <citation type="journal article" date="2019" name="Int. J. Syst. Evol. Microbiol.">
        <title>The Global Catalogue of Microorganisms (GCM) 10K type strain sequencing project: providing services to taxonomists for standard genome sequencing and annotation.</title>
        <authorList>
            <consortium name="The Broad Institute Genomics Platform"/>
            <consortium name="The Broad Institute Genome Sequencing Center for Infectious Disease"/>
            <person name="Wu L."/>
            <person name="Ma J."/>
        </authorList>
    </citation>
    <scope>NUCLEOTIDE SEQUENCE [LARGE SCALE GENOMIC DNA]</scope>
    <source>
        <strain evidence="4">JCM 17564</strain>
    </source>
</reference>
<organism evidence="3 4">
    <name type="scientific">Sphingomonas rosea</name>
    <dbReference type="NCBI Taxonomy" id="335605"/>
    <lineage>
        <taxon>Bacteria</taxon>
        <taxon>Pseudomonadati</taxon>
        <taxon>Pseudomonadota</taxon>
        <taxon>Alphaproteobacteria</taxon>
        <taxon>Sphingomonadales</taxon>
        <taxon>Sphingomonadaceae</taxon>
        <taxon>Sphingomonas</taxon>
    </lineage>
</organism>
<feature type="chain" id="PRO_5046571011" evidence="2">
    <location>
        <begin position="23"/>
        <end position="310"/>
    </location>
</feature>
<dbReference type="Pfam" id="PF09935">
    <property type="entry name" value="DUF2167"/>
    <property type="match status" value="1"/>
</dbReference>
<keyword evidence="4" id="KW-1185">Reference proteome</keyword>
<keyword evidence="1" id="KW-1133">Transmembrane helix</keyword>
<keyword evidence="1" id="KW-0472">Membrane</keyword>
<protein>
    <submittedName>
        <fullName evidence="3">DUF2167 domain-containing protein</fullName>
    </submittedName>
</protein>
<feature type="signal peptide" evidence="2">
    <location>
        <begin position="1"/>
        <end position="22"/>
    </location>
</feature>
<sequence>MTNAYRLLLSAALLSLAAPALAKGEAPPSPQEQQKAVAEFKASLHPRTGVIALPEAKARLNLGQGYVFYGPEDSRRVLVDAWGNPADAADGVLGMVFPAGGDFSNSWGAVVTFEDTGHITDKDAASQDYAAVLKDMQEATENANEERVKAGYGRMHLAGWAQAPTYDANRKVLVWARDLAAEGEPEHSLNYDVRSLGRTGVLSLNMVDGMSRLPVVKAAAGDLGQTVQFDAGARYADFVPGTDAEAEYGLAGLVAAGAGLAAAKKVGLIGILLAFGKKFAVLVAVAFGGAWRWLKGRFGKGDDADGQLQD</sequence>
<evidence type="ECO:0000256" key="1">
    <source>
        <dbReference type="SAM" id="Phobius"/>
    </source>
</evidence>
<feature type="transmembrane region" description="Helical" evidence="1">
    <location>
        <begin position="268"/>
        <end position="291"/>
    </location>
</feature>
<proteinExistence type="predicted"/>
<gene>
    <name evidence="3" type="ORF">GCM10022281_24740</name>
</gene>
<keyword evidence="1" id="KW-0812">Transmembrane</keyword>
<evidence type="ECO:0000256" key="2">
    <source>
        <dbReference type="SAM" id="SignalP"/>
    </source>
</evidence>
<evidence type="ECO:0000313" key="4">
    <source>
        <dbReference type="Proteomes" id="UP001424459"/>
    </source>
</evidence>
<dbReference type="RefSeq" id="WP_344697402.1">
    <property type="nucleotide sequence ID" value="NZ_BAABBR010000001.1"/>
</dbReference>
<evidence type="ECO:0000313" key="3">
    <source>
        <dbReference type="EMBL" id="GAA4042611.1"/>
    </source>
</evidence>
<dbReference type="EMBL" id="BAABBR010000001">
    <property type="protein sequence ID" value="GAA4042611.1"/>
    <property type="molecule type" value="Genomic_DNA"/>
</dbReference>
<dbReference type="InterPro" id="IPR018682">
    <property type="entry name" value="DUF2167_membr"/>
</dbReference>